<name>A0A9N9BL24_FUNMO</name>
<feature type="transmembrane region" description="Helical" evidence="1">
    <location>
        <begin position="26"/>
        <end position="47"/>
    </location>
</feature>
<gene>
    <name evidence="2" type="ORF">FMOSSE_LOCUS7378</name>
</gene>
<organism evidence="2 3">
    <name type="scientific">Funneliformis mosseae</name>
    <name type="common">Endomycorrhizal fungus</name>
    <name type="synonym">Glomus mosseae</name>
    <dbReference type="NCBI Taxonomy" id="27381"/>
    <lineage>
        <taxon>Eukaryota</taxon>
        <taxon>Fungi</taxon>
        <taxon>Fungi incertae sedis</taxon>
        <taxon>Mucoromycota</taxon>
        <taxon>Glomeromycotina</taxon>
        <taxon>Glomeromycetes</taxon>
        <taxon>Glomerales</taxon>
        <taxon>Glomeraceae</taxon>
        <taxon>Funneliformis</taxon>
    </lineage>
</organism>
<evidence type="ECO:0000256" key="1">
    <source>
        <dbReference type="SAM" id="Phobius"/>
    </source>
</evidence>
<protein>
    <submittedName>
        <fullName evidence="2">14330_t:CDS:1</fullName>
    </submittedName>
</protein>
<sequence>MMKDQFDNLCTLAESKESKIRSLKTIGLIHAGLFMLLLRLDFLAGYICGISRSKMLTVLSTINEFGKKVLPMIVLAWKAKKIISNSIEVMDKNDNKDPLESLQKSCENACLSPS</sequence>
<dbReference type="Proteomes" id="UP000789375">
    <property type="component" value="Unassembled WGS sequence"/>
</dbReference>
<keyword evidence="3" id="KW-1185">Reference proteome</keyword>
<keyword evidence="1" id="KW-0812">Transmembrane</keyword>
<keyword evidence="1" id="KW-1133">Transmembrane helix</keyword>
<proteinExistence type="predicted"/>
<dbReference type="EMBL" id="CAJVPP010001710">
    <property type="protein sequence ID" value="CAG8569475.1"/>
    <property type="molecule type" value="Genomic_DNA"/>
</dbReference>
<reference evidence="2" key="1">
    <citation type="submission" date="2021-06" db="EMBL/GenBank/DDBJ databases">
        <authorList>
            <person name="Kallberg Y."/>
            <person name="Tangrot J."/>
            <person name="Rosling A."/>
        </authorList>
    </citation>
    <scope>NUCLEOTIDE SEQUENCE</scope>
    <source>
        <strain evidence="2">87-6 pot B 2015</strain>
    </source>
</reference>
<keyword evidence="1" id="KW-0472">Membrane</keyword>
<accession>A0A9N9BL24</accession>
<evidence type="ECO:0000313" key="2">
    <source>
        <dbReference type="EMBL" id="CAG8569475.1"/>
    </source>
</evidence>
<dbReference type="AlphaFoldDB" id="A0A9N9BL24"/>
<evidence type="ECO:0000313" key="3">
    <source>
        <dbReference type="Proteomes" id="UP000789375"/>
    </source>
</evidence>
<comment type="caution">
    <text evidence="2">The sequence shown here is derived from an EMBL/GenBank/DDBJ whole genome shotgun (WGS) entry which is preliminary data.</text>
</comment>